<dbReference type="InterPro" id="IPR004875">
    <property type="entry name" value="DDE_SF_endonuclease_dom"/>
</dbReference>
<name>A0AAV4HWW2_9GAST</name>
<keyword evidence="3" id="KW-1185">Reference proteome</keyword>
<evidence type="ECO:0000313" key="3">
    <source>
        <dbReference type="Proteomes" id="UP000762676"/>
    </source>
</evidence>
<dbReference type="GO" id="GO:0003676">
    <property type="term" value="F:nucleic acid binding"/>
    <property type="evidence" value="ECO:0007669"/>
    <property type="project" value="InterPro"/>
</dbReference>
<gene>
    <name evidence="2" type="ORF">ElyMa_001129700</name>
</gene>
<protein>
    <submittedName>
        <fullName evidence="2">Tigger transposable element-derived protein 6-like protein</fullName>
    </submittedName>
</protein>
<evidence type="ECO:0000313" key="2">
    <source>
        <dbReference type="EMBL" id="GFS02688.1"/>
    </source>
</evidence>
<proteinExistence type="predicted"/>
<organism evidence="2 3">
    <name type="scientific">Elysia marginata</name>
    <dbReference type="NCBI Taxonomy" id="1093978"/>
    <lineage>
        <taxon>Eukaryota</taxon>
        <taxon>Metazoa</taxon>
        <taxon>Spiralia</taxon>
        <taxon>Lophotrochozoa</taxon>
        <taxon>Mollusca</taxon>
        <taxon>Gastropoda</taxon>
        <taxon>Heterobranchia</taxon>
        <taxon>Euthyneura</taxon>
        <taxon>Panpulmonata</taxon>
        <taxon>Sacoglossa</taxon>
        <taxon>Placobranchoidea</taxon>
        <taxon>Plakobranchidae</taxon>
        <taxon>Elysia</taxon>
    </lineage>
</organism>
<accession>A0AAV4HWW2</accession>
<dbReference type="AlphaFoldDB" id="A0AAV4HWW2"/>
<comment type="caution">
    <text evidence="2">The sequence shown here is derived from an EMBL/GenBank/DDBJ whole genome shotgun (WGS) entry which is preliminary data.</text>
</comment>
<sequence>MKHLYSLSNSNRQNITVVACGGPSGEFVKPLLVYARKRLQTTNLLEGFENVCLQISHNGWMNAQIFKTWVNDIFIPHVASKKKPVVLFVDGHSSHNSDRETMELCNDKA</sequence>
<feature type="domain" description="DDE-1" evidence="1">
    <location>
        <begin position="14"/>
        <end position="100"/>
    </location>
</feature>
<dbReference type="EMBL" id="BMAT01002244">
    <property type="protein sequence ID" value="GFS02688.1"/>
    <property type="molecule type" value="Genomic_DNA"/>
</dbReference>
<dbReference type="Proteomes" id="UP000762676">
    <property type="component" value="Unassembled WGS sequence"/>
</dbReference>
<evidence type="ECO:0000259" key="1">
    <source>
        <dbReference type="Pfam" id="PF03184"/>
    </source>
</evidence>
<reference evidence="2 3" key="1">
    <citation type="journal article" date="2021" name="Elife">
        <title>Chloroplast acquisition without the gene transfer in kleptoplastic sea slugs, Plakobranchus ocellatus.</title>
        <authorList>
            <person name="Maeda T."/>
            <person name="Takahashi S."/>
            <person name="Yoshida T."/>
            <person name="Shimamura S."/>
            <person name="Takaki Y."/>
            <person name="Nagai Y."/>
            <person name="Toyoda A."/>
            <person name="Suzuki Y."/>
            <person name="Arimoto A."/>
            <person name="Ishii H."/>
            <person name="Satoh N."/>
            <person name="Nishiyama T."/>
            <person name="Hasebe M."/>
            <person name="Maruyama T."/>
            <person name="Minagawa J."/>
            <person name="Obokata J."/>
            <person name="Shigenobu S."/>
        </authorList>
    </citation>
    <scope>NUCLEOTIDE SEQUENCE [LARGE SCALE GENOMIC DNA]</scope>
</reference>
<dbReference type="Pfam" id="PF03184">
    <property type="entry name" value="DDE_1"/>
    <property type="match status" value="1"/>
</dbReference>